<dbReference type="PROSITE" id="PS50931">
    <property type="entry name" value="HTH_LYSR"/>
    <property type="match status" value="1"/>
</dbReference>
<evidence type="ECO:0000256" key="2">
    <source>
        <dbReference type="ARBA" id="ARBA00023015"/>
    </source>
</evidence>
<dbReference type="STRING" id="243061.AWC25_01075"/>
<keyword evidence="4" id="KW-0010">Activator</keyword>
<evidence type="ECO:0000256" key="5">
    <source>
        <dbReference type="ARBA" id="ARBA00023163"/>
    </source>
</evidence>
<evidence type="ECO:0000259" key="6">
    <source>
        <dbReference type="PROSITE" id="PS50931"/>
    </source>
</evidence>
<accession>A0A1E3SF33</accession>
<dbReference type="RefSeq" id="WP_069402802.1">
    <property type="nucleotide sequence ID" value="NZ_JACKTB010000089.1"/>
</dbReference>
<dbReference type="EMBL" id="MIHC01000063">
    <property type="protein sequence ID" value="ODR00757.1"/>
    <property type="molecule type" value="Genomic_DNA"/>
</dbReference>
<proteinExistence type="inferred from homology"/>
<dbReference type="Pfam" id="PF03466">
    <property type="entry name" value="LysR_substrate"/>
    <property type="match status" value="1"/>
</dbReference>
<dbReference type="GO" id="GO:0003700">
    <property type="term" value="F:DNA-binding transcription factor activity"/>
    <property type="evidence" value="ECO:0007669"/>
    <property type="project" value="InterPro"/>
</dbReference>
<name>A0A1E3SF33_9MYCO</name>
<dbReference type="InterPro" id="IPR036390">
    <property type="entry name" value="WH_DNA-bd_sf"/>
</dbReference>
<evidence type="ECO:0000256" key="4">
    <source>
        <dbReference type="ARBA" id="ARBA00023159"/>
    </source>
</evidence>
<dbReference type="InterPro" id="IPR036388">
    <property type="entry name" value="WH-like_DNA-bd_sf"/>
</dbReference>
<dbReference type="OrthoDB" id="9803735at2"/>
<keyword evidence="3" id="KW-0238">DNA-binding</keyword>
<keyword evidence="8" id="KW-1185">Reference proteome</keyword>
<dbReference type="SUPFAM" id="SSF53850">
    <property type="entry name" value="Periplasmic binding protein-like II"/>
    <property type="match status" value="1"/>
</dbReference>
<evidence type="ECO:0000313" key="8">
    <source>
        <dbReference type="Proteomes" id="UP000094224"/>
    </source>
</evidence>
<dbReference type="Proteomes" id="UP000094224">
    <property type="component" value="Unassembled WGS sequence"/>
</dbReference>
<organism evidence="7 8">
    <name type="scientific">Mycobacterium sherrisii</name>
    <dbReference type="NCBI Taxonomy" id="243061"/>
    <lineage>
        <taxon>Bacteria</taxon>
        <taxon>Bacillati</taxon>
        <taxon>Actinomycetota</taxon>
        <taxon>Actinomycetes</taxon>
        <taxon>Mycobacteriales</taxon>
        <taxon>Mycobacteriaceae</taxon>
        <taxon>Mycobacterium</taxon>
        <taxon>Mycobacterium simiae complex</taxon>
    </lineage>
</organism>
<reference evidence="8" key="1">
    <citation type="submission" date="2016-09" db="EMBL/GenBank/DDBJ databases">
        <authorList>
            <person name="Greninger A.L."/>
            <person name="Jerome K.R."/>
            <person name="Mcnair B."/>
            <person name="Wallis C."/>
            <person name="Fang F."/>
        </authorList>
    </citation>
    <scope>NUCLEOTIDE SEQUENCE [LARGE SCALE GENOMIC DNA]</scope>
    <source>
        <strain evidence="8">BC1_M4</strain>
    </source>
</reference>
<dbReference type="Pfam" id="PF00126">
    <property type="entry name" value="HTH_1"/>
    <property type="match status" value="1"/>
</dbReference>
<dbReference type="InterPro" id="IPR000847">
    <property type="entry name" value="LysR_HTH_N"/>
</dbReference>
<sequence>MFDRDLDWLRAIAPELLIAVTVVEHQHVRRAAEQLGIPQPTVSAVMHRLADLIGSPLVQPYGRGIVATDAGRAFLPAAREALVHLRTAGRDLQEVVEPDRGHVALGFVHSRGPRDVPLLLDAFLAAHPDISFTLKQGGAPAVLDQLLAGALDVAIVAPMPPADDRLDTLVLAEERLCLTVASDHHMANRKSVAMRHVQDEVFVGLTAEHGLRQVFDSLCEAAGFIPRFAFEGEEHQTLRGLVRAGLGIAVLPYATLPDPALAEIALRDRGARREVGAAWLTHRRLVPAAGRFIAFLRISGGKVLRDG</sequence>
<comment type="similarity">
    <text evidence="1">Belongs to the LysR transcriptional regulatory family.</text>
</comment>
<dbReference type="PANTHER" id="PTHR30346">
    <property type="entry name" value="TRANSCRIPTIONAL DUAL REGULATOR HCAR-RELATED"/>
    <property type="match status" value="1"/>
</dbReference>
<keyword evidence="5" id="KW-0804">Transcription</keyword>
<comment type="caution">
    <text evidence="7">The sequence shown here is derived from an EMBL/GenBank/DDBJ whole genome shotgun (WGS) entry which is preliminary data.</text>
</comment>
<protein>
    <recommendedName>
        <fullName evidence="6">HTH lysR-type domain-containing protein</fullName>
    </recommendedName>
</protein>
<dbReference type="GO" id="GO:0003677">
    <property type="term" value="F:DNA binding"/>
    <property type="evidence" value="ECO:0007669"/>
    <property type="project" value="UniProtKB-KW"/>
</dbReference>
<dbReference type="InterPro" id="IPR005119">
    <property type="entry name" value="LysR_subst-bd"/>
</dbReference>
<evidence type="ECO:0000256" key="1">
    <source>
        <dbReference type="ARBA" id="ARBA00009437"/>
    </source>
</evidence>
<dbReference type="AlphaFoldDB" id="A0A1E3SF33"/>
<dbReference type="Gene3D" id="1.10.10.10">
    <property type="entry name" value="Winged helix-like DNA-binding domain superfamily/Winged helix DNA-binding domain"/>
    <property type="match status" value="1"/>
</dbReference>
<feature type="domain" description="HTH lysR-type" evidence="6">
    <location>
        <begin position="20"/>
        <end position="68"/>
    </location>
</feature>
<dbReference type="SUPFAM" id="SSF46785">
    <property type="entry name" value="Winged helix' DNA-binding domain"/>
    <property type="match status" value="1"/>
</dbReference>
<evidence type="ECO:0000256" key="3">
    <source>
        <dbReference type="ARBA" id="ARBA00023125"/>
    </source>
</evidence>
<evidence type="ECO:0000313" key="7">
    <source>
        <dbReference type="EMBL" id="ODR00757.1"/>
    </source>
</evidence>
<dbReference type="GO" id="GO:0032993">
    <property type="term" value="C:protein-DNA complex"/>
    <property type="evidence" value="ECO:0007669"/>
    <property type="project" value="TreeGrafter"/>
</dbReference>
<keyword evidence="2" id="KW-0805">Transcription regulation</keyword>
<gene>
    <name evidence="7" type="ORF">BHQ21_24090</name>
</gene>
<dbReference type="Gene3D" id="3.40.190.290">
    <property type="match status" value="1"/>
</dbReference>
<dbReference type="PANTHER" id="PTHR30346:SF28">
    <property type="entry name" value="HTH-TYPE TRANSCRIPTIONAL REGULATOR CYNR"/>
    <property type="match status" value="1"/>
</dbReference>